<comment type="caution">
    <text evidence="5">The sequence shown here is derived from an EMBL/GenBank/DDBJ whole genome shotgun (WGS) entry which is preliminary data.</text>
</comment>
<dbReference type="Pfam" id="PF04967">
    <property type="entry name" value="HTH_10"/>
    <property type="match status" value="1"/>
</dbReference>
<protein>
    <submittedName>
        <fullName evidence="5">HTH DNA binding domain protein</fullName>
    </submittedName>
</protein>
<reference evidence="5 6" key="1">
    <citation type="submission" date="2016-02" db="EMBL/GenBank/DDBJ databases">
        <title>Genome sequence of Halalkalicoccus paucihalophilus DSM 24557.</title>
        <authorList>
            <person name="Poehlein A."/>
            <person name="Daniel R."/>
        </authorList>
    </citation>
    <scope>NUCLEOTIDE SEQUENCE [LARGE SCALE GENOMIC DNA]</scope>
    <source>
        <strain evidence="5 6">DSM 24557</strain>
    </source>
</reference>
<dbReference type="EMBL" id="LTAZ01000023">
    <property type="protein sequence ID" value="KYH23735.1"/>
    <property type="molecule type" value="Genomic_DNA"/>
</dbReference>
<gene>
    <name evidence="5" type="ORF">HAPAU_42150</name>
</gene>
<sequence>MAIEASFTTTEGDFPLAAVFEDFPDTQIELDRVVPTDGAIIPYFWIEDADVTTVDMNNVVHPGIHDIRVIDNVGSNAFIRIDWDFEYESILTAILETEAELISAIGTQAQWTFNIRGEEQQAISQFHTYCKEHEIPVELSQLHALSPLRSGHEYDLTDAQREALTLAYTGGYYDSPRQLPQQALADELGITRQAVASRLKRGTRRLIASTLITPDD</sequence>
<dbReference type="Gene3D" id="1.10.10.10">
    <property type="entry name" value="Winged helix-like DNA-binding domain superfamily/Winged helix DNA-binding domain"/>
    <property type="match status" value="1"/>
</dbReference>
<evidence type="ECO:0000313" key="6">
    <source>
        <dbReference type="Proteomes" id="UP000075321"/>
    </source>
</evidence>
<dbReference type="OrthoDB" id="156233at2157"/>
<evidence type="ECO:0000256" key="1">
    <source>
        <dbReference type="ARBA" id="ARBA00023015"/>
    </source>
</evidence>
<keyword evidence="6" id="KW-1185">Reference proteome</keyword>
<dbReference type="SUPFAM" id="SSF88659">
    <property type="entry name" value="Sigma3 and sigma4 domains of RNA polymerase sigma factors"/>
    <property type="match status" value="1"/>
</dbReference>
<evidence type="ECO:0000256" key="2">
    <source>
        <dbReference type="ARBA" id="ARBA00023163"/>
    </source>
</evidence>
<accession>A0A151A7X3</accession>
<keyword evidence="2" id="KW-0804">Transcription</keyword>
<dbReference type="InterPro" id="IPR036388">
    <property type="entry name" value="WH-like_DNA-bd_sf"/>
</dbReference>
<dbReference type="InterPro" id="IPR013324">
    <property type="entry name" value="RNA_pol_sigma_r3/r4-like"/>
</dbReference>
<dbReference type="AlphaFoldDB" id="A0A151A7X3"/>
<evidence type="ECO:0000313" key="5">
    <source>
        <dbReference type="EMBL" id="KYH23735.1"/>
    </source>
</evidence>
<dbReference type="InterPro" id="IPR007050">
    <property type="entry name" value="HTH_bacterioopsin"/>
</dbReference>
<dbReference type="Pfam" id="PF15915">
    <property type="entry name" value="BAT"/>
    <property type="match status" value="1"/>
</dbReference>
<dbReference type="Proteomes" id="UP000075321">
    <property type="component" value="Unassembled WGS sequence"/>
</dbReference>
<dbReference type="PANTHER" id="PTHR34236">
    <property type="entry name" value="DIMETHYL SULFOXIDE REDUCTASE TRANSCRIPTIONAL ACTIVATOR"/>
    <property type="match status" value="1"/>
</dbReference>
<keyword evidence="1" id="KW-0805">Transcription regulation</keyword>
<feature type="domain" description="Bacterioopsin transcriptional activator GAF and HTH associated" evidence="4">
    <location>
        <begin position="3"/>
        <end position="143"/>
    </location>
</feature>
<feature type="domain" description="HTH bat-type" evidence="3">
    <location>
        <begin position="156"/>
        <end position="207"/>
    </location>
</feature>
<dbReference type="RefSeq" id="WP_066385959.1">
    <property type="nucleotide sequence ID" value="NZ_LTAZ01000023.1"/>
</dbReference>
<evidence type="ECO:0000259" key="3">
    <source>
        <dbReference type="Pfam" id="PF04967"/>
    </source>
</evidence>
<dbReference type="PANTHER" id="PTHR34236:SF1">
    <property type="entry name" value="DIMETHYL SULFOXIDE REDUCTASE TRANSCRIPTIONAL ACTIVATOR"/>
    <property type="match status" value="1"/>
</dbReference>
<proteinExistence type="predicted"/>
<dbReference type="InterPro" id="IPR031803">
    <property type="entry name" value="BAT_GAF/HTH-assoc"/>
</dbReference>
<dbReference type="PATRIC" id="fig|1008153.3.peg.4522"/>
<organism evidence="5 6">
    <name type="scientific">Halalkalicoccus paucihalophilus</name>
    <dbReference type="NCBI Taxonomy" id="1008153"/>
    <lineage>
        <taxon>Archaea</taxon>
        <taxon>Methanobacteriati</taxon>
        <taxon>Methanobacteriota</taxon>
        <taxon>Stenosarchaea group</taxon>
        <taxon>Halobacteria</taxon>
        <taxon>Halobacteriales</taxon>
        <taxon>Halococcaceae</taxon>
        <taxon>Halalkalicoccus</taxon>
    </lineage>
</organism>
<evidence type="ECO:0000259" key="4">
    <source>
        <dbReference type="Pfam" id="PF15915"/>
    </source>
</evidence>
<name>A0A151A7X3_9EURY</name>